<comment type="caution">
    <text evidence="6">The sequence shown here is derived from an EMBL/GenBank/DDBJ whole genome shotgun (WGS) entry which is preliminary data.</text>
</comment>
<dbReference type="EC" id="3.1.1.47" evidence="4"/>
<dbReference type="SUPFAM" id="SSF53474">
    <property type="entry name" value="alpha/beta-Hydrolases"/>
    <property type="match status" value="1"/>
</dbReference>
<feature type="region of interest" description="Disordered" evidence="5">
    <location>
        <begin position="67"/>
        <end position="86"/>
    </location>
</feature>
<evidence type="ECO:0000256" key="5">
    <source>
        <dbReference type="SAM" id="MobiDB-lite"/>
    </source>
</evidence>
<accession>A0ABR3G7Q9</accession>
<dbReference type="Gene3D" id="3.40.50.1820">
    <property type="entry name" value="alpha/beta hydrolase"/>
    <property type="match status" value="1"/>
</dbReference>
<organism evidence="6 7">
    <name type="scientific">Discina gigas</name>
    <dbReference type="NCBI Taxonomy" id="1032678"/>
    <lineage>
        <taxon>Eukaryota</taxon>
        <taxon>Fungi</taxon>
        <taxon>Dikarya</taxon>
        <taxon>Ascomycota</taxon>
        <taxon>Pezizomycotina</taxon>
        <taxon>Pezizomycetes</taxon>
        <taxon>Pezizales</taxon>
        <taxon>Discinaceae</taxon>
        <taxon>Discina</taxon>
    </lineage>
</organism>
<evidence type="ECO:0000256" key="3">
    <source>
        <dbReference type="ARBA" id="ARBA00023098"/>
    </source>
</evidence>
<reference evidence="6 7" key="1">
    <citation type="submission" date="2024-02" db="EMBL/GenBank/DDBJ databases">
        <title>Discinaceae phylogenomics.</title>
        <authorList>
            <person name="Dirks A.C."/>
            <person name="James T.Y."/>
        </authorList>
    </citation>
    <scope>NUCLEOTIDE SEQUENCE [LARGE SCALE GENOMIC DNA]</scope>
    <source>
        <strain evidence="6 7">ACD0624</strain>
    </source>
</reference>
<dbReference type="EMBL" id="JBBBZM010000205">
    <property type="protein sequence ID" value="KAL0631846.1"/>
    <property type="molecule type" value="Genomic_DNA"/>
</dbReference>
<proteinExistence type="inferred from homology"/>
<dbReference type="PANTHER" id="PTHR10272">
    <property type="entry name" value="PLATELET-ACTIVATING FACTOR ACETYLHYDROLASE"/>
    <property type="match status" value="1"/>
</dbReference>
<keyword evidence="3 4" id="KW-0443">Lipid metabolism</keyword>
<feature type="compositionally biased region" description="Polar residues" evidence="5">
    <location>
        <begin position="195"/>
        <end position="214"/>
    </location>
</feature>
<dbReference type="InterPro" id="IPR016715">
    <property type="entry name" value="PAF_acetylhydro_eukaryote"/>
</dbReference>
<dbReference type="InterPro" id="IPR029058">
    <property type="entry name" value="AB_hydrolase_fold"/>
</dbReference>
<comment type="catalytic activity">
    <reaction evidence="4">
        <text>a 1-O-alkyl-2-acetyl-sn-glycero-3-phosphocholine + H2O = a 1-O-alkyl-sn-glycero-3-phosphocholine + acetate + H(+)</text>
        <dbReference type="Rhea" id="RHEA:17777"/>
        <dbReference type="ChEBI" id="CHEBI:15377"/>
        <dbReference type="ChEBI" id="CHEBI:15378"/>
        <dbReference type="ChEBI" id="CHEBI:30089"/>
        <dbReference type="ChEBI" id="CHEBI:30909"/>
        <dbReference type="ChEBI" id="CHEBI:36707"/>
        <dbReference type="EC" id="3.1.1.47"/>
    </reaction>
</comment>
<evidence type="ECO:0000256" key="2">
    <source>
        <dbReference type="ARBA" id="ARBA00022963"/>
    </source>
</evidence>
<protein>
    <recommendedName>
        <fullName evidence="4">Putative phospholipase</fullName>
        <ecNumber evidence="4">3.1.1.47</ecNumber>
    </recommendedName>
</protein>
<gene>
    <name evidence="6" type="ORF">Q9L58_009284</name>
</gene>
<evidence type="ECO:0000313" key="6">
    <source>
        <dbReference type="EMBL" id="KAL0631846.1"/>
    </source>
</evidence>
<evidence type="ECO:0000256" key="4">
    <source>
        <dbReference type="PIRNR" id="PIRNR018169"/>
    </source>
</evidence>
<feature type="compositionally biased region" description="Polar residues" evidence="5">
    <location>
        <begin position="222"/>
        <end position="235"/>
    </location>
</feature>
<dbReference type="PANTHER" id="PTHR10272:SF7">
    <property type="entry name" value="PHOSPHOLIPASE-RELATED"/>
    <property type="match status" value="1"/>
</dbReference>
<keyword evidence="1 4" id="KW-0378">Hydrolase</keyword>
<evidence type="ECO:0000313" key="7">
    <source>
        <dbReference type="Proteomes" id="UP001447188"/>
    </source>
</evidence>
<dbReference type="Pfam" id="PF03403">
    <property type="entry name" value="PAF-AH_p_II"/>
    <property type="match status" value="1"/>
</dbReference>
<dbReference type="PIRSF" id="PIRSF018169">
    <property type="entry name" value="PAF_acetylhydrolase"/>
    <property type="match status" value="1"/>
</dbReference>
<name>A0ABR3G7Q9_9PEZI</name>
<dbReference type="Proteomes" id="UP001447188">
    <property type="component" value="Unassembled WGS sequence"/>
</dbReference>
<sequence length="563" mass="61185">MSLLSRLNPANLIPRFPPYPGPYAVGSFEVEIPVKSLTPLESVGGVAETVQFRVFYPTQKRAENPAGGWWCHGDKKPEEDPSTSIPKPVRWLPEPHQREYLSAYARFLGASSGFAEIVSHISRLLHYISLPVIADAPLLPSPSPDFRLPTMVFSHGLGGTRLAYSHICCSIASYGIVVVAPEHRDGSAPVSFVRTSATGAQETQIQGTKPSSSEPGIGEASAATSSSPENGSNGRIQVDYATYPHHVSEETANGRNRQLEIRLREVALVYSALASLDAGRIPADTIVSTDETPDGTTGVALLGTLKDRLDIREPGRVIWAGHSFGASTMFQFIKSIHHIPPGSSTTHKPLFTPECISTDPTIPTLPLQQQVTPDSPLLLLDLWCLPLLGQRTNYLFKQPLPQISAGNPRKILVVMSDEFWRWKENLHGIRRALSADPGRKRGGDANRWFEQWDDGDGDDAHRGGAAPDVGAAEGPRFYYVHKSAHLSQSDFGILFPRAIKGADGAERILDLNVRAVVQWLREAGVRLGGVGEEVGGGIFGGKVEGWSKIALEEEEVEVKKKTG</sequence>
<comment type="similarity">
    <text evidence="4">Belongs to the serine esterase family.</text>
</comment>
<feature type="region of interest" description="Disordered" evidence="5">
    <location>
        <begin position="195"/>
        <end position="236"/>
    </location>
</feature>
<keyword evidence="2 4" id="KW-0442">Lipid degradation</keyword>
<evidence type="ECO:0000256" key="1">
    <source>
        <dbReference type="ARBA" id="ARBA00022801"/>
    </source>
</evidence>
<keyword evidence="7" id="KW-1185">Reference proteome</keyword>